<dbReference type="AlphaFoldDB" id="W2RQK7"/>
<gene>
    <name evidence="2" type="ORF">HMPREF1541_06642</name>
</gene>
<feature type="compositionally biased region" description="Basic and acidic residues" evidence="1">
    <location>
        <begin position="126"/>
        <end position="150"/>
    </location>
</feature>
<organism evidence="2 3">
    <name type="scientific">Cyphellophora europaea (strain CBS 101466)</name>
    <name type="common">Phialophora europaea</name>
    <dbReference type="NCBI Taxonomy" id="1220924"/>
    <lineage>
        <taxon>Eukaryota</taxon>
        <taxon>Fungi</taxon>
        <taxon>Dikarya</taxon>
        <taxon>Ascomycota</taxon>
        <taxon>Pezizomycotina</taxon>
        <taxon>Eurotiomycetes</taxon>
        <taxon>Chaetothyriomycetidae</taxon>
        <taxon>Chaetothyriales</taxon>
        <taxon>Cyphellophoraceae</taxon>
        <taxon>Cyphellophora</taxon>
    </lineage>
</organism>
<dbReference type="EMBL" id="KB822722">
    <property type="protein sequence ID" value="ETN38605.1"/>
    <property type="molecule type" value="Genomic_DNA"/>
</dbReference>
<accession>W2RQK7</accession>
<protein>
    <submittedName>
        <fullName evidence="2">Uncharacterized protein</fullName>
    </submittedName>
</protein>
<evidence type="ECO:0000313" key="2">
    <source>
        <dbReference type="EMBL" id="ETN38605.1"/>
    </source>
</evidence>
<dbReference type="RefSeq" id="XP_008719194.1">
    <property type="nucleotide sequence ID" value="XM_008720972.1"/>
</dbReference>
<feature type="region of interest" description="Disordered" evidence="1">
    <location>
        <begin position="69"/>
        <end position="215"/>
    </location>
</feature>
<sequence>MPQRSCPYQSHPDVWAYKVSNDSKGFMQIECETCLEPLLRNGIYSDETVWRRLLQSFVPLARLVEVYGLRSPSPSPPPIRHGSRLSSRAASSTTSSARESSSDSGYAAESTISSDNMESMLSGDSLESKSGIEGDDFQRPDWMIHPERRRFTGVPGSREERSHELPRQHKRRRDIMEVDSASDEESSTEPQASGGHGEGDQWFHGQYGNKRSRTG</sequence>
<feature type="compositionally biased region" description="Polar residues" evidence="1">
    <location>
        <begin position="110"/>
        <end position="119"/>
    </location>
</feature>
<evidence type="ECO:0000256" key="1">
    <source>
        <dbReference type="SAM" id="MobiDB-lite"/>
    </source>
</evidence>
<feature type="compositionally biased region" description="Basic and acidic residues" evidence="1">
    <location>
        <begin position="157"/>
        <end position="167"/>
    </location>
</feature>
<dbReference type="InParanoid" id="W2RQK7"/>
<dbReference type="Proteomes" id="UP000030752">
    <property type="component" value="Unassembled WGS sequence"/>
</dbReference>
<feature type="compositionally biased region" description="Low complexity" evidence="1">
    <location>
        <begin position="84"/>
        <end position="104"/>
    </location>
</feature>
<dbReference type="GeneID" id="19973981"/>
<reference evidence="2 3" key="1">
    <citation type="submission" date="2013-03" db="EMBL/GenBank/DDBJ databases">
        <title>The Genome Sequence of Phialophora europaea CBS 101466.</title>
        <authorList>
            <consortium name="The Broad Institute Genomics Platform"/>
            <person name="Cuomo C."/>
            <person name="de Hoog S."/>
            <person name="Gorbushina A."/>
            <person name="Walker B."/>
            <person name="Young S.K."/>
            <person name="Zeng Q."/>
            <person name="Gargeya S."/>
            <person name="Fitzgerald M."/>
            <person name="Haas B."/>
            <person name="Abouelleil A."/>
            <person name="Allen A.W."/>
            <person name="Alvarado L."/>
            <person name="Arachchi H.M."/>
            <person name="Berlin A.M."/>
            <person name="Chapman S.B."/>
            <person name="Gainer-Dewar J."/>
            <person name="Goldberg J."/>
            <person name="Griggs A."/>
            <person name="Gujja S."/>
            <person name="Hansen M."/>
            <person name="Howarth C."/>
            <person name="Imamovic A."/>
            <person name="Ireland A."/>
            <person name="Larimer J."/>
            <person name="McCowan C."/>
            <person name="Murphy C."/>
            <person name="Pearson M."/>
            <person name="Poon T.W."/>
            <person name="Priest M."/>
            <person name="Roberts A."/>
            <person name="Saif S."/>
            <person name="Shea T."/>
            <person name="Sisk P."/>
            <person name="Sykes S."/>
            <person name="Wortman J."/>
            <person name="Nusbaum C."/>
            <person name="Birren B."/>
        </authorList>
    </citation>
    <scope>NUCLEOTIDE SEQUENCE [LARGE SCALE GENOMIC DNA]</scope>
    <source>
        <strain evidence="2 3">CBS 101466</strain>
    </source>
</reference>
<name>W2RQK7_CYPE1</name>
<keyword evidence="3" id="KW-1185">Reference proteome</keyword>
<dbReference type="VEuPathDB" id="FungiDB:HMPREF1541_06642"/>
<proteinExistence type="predicted"/>
<dbReference type="HOGENOM" id="CLU_1283210_0_0_1"/>
<evidence type="ECO:0000313" key="3">
    <source>
        <dbReference type="Proteomes" id="UP000030752"/>
    </source>
</evidence>